<feature type="transmembrane region" description="Helical" evidence="15">
    <location>
        <begin position="186"/>
        <end position="204"/>
    </location>
</feature>
<dbReference type="EMBL" id="LLZS01000009">
    <property type="protein sequence ID" value="KUR70502.1"/>
    <property type="molecule type" value="Genomic_DNA"/>
</dbReference>
<dbReference type="PROSITE" id="PS01047">
    <property type="entry name" value="HMA_1"/>
    <property type="match status" value="1"/>
</dbReference>
<evidence type="ECO:0000256" key="14">
    <source>
        <dbReference type="ARBA" id="ARBA00023136"/>
    </source>
</evidence>
<accession>A0A124JTS9</accession>
<dbReference type="NCBIfam" id="TIGR01511">
    <property type="entry name" value="ATPase-IB1_Cu"/>
    <property type="match status" value="1"/>
</dbReference>
<dbReference type="SUPFAM" id="SSF55008">
    <property type="entry name" value="HMA, heavy metal-associated domain"/>
    <property type="match status" value="1"/>
</dbReference>
<dbReference type="InterPro" id="IPR036163">
    <property type="entry name" value="HMA_dom_sf"/>
</dbReference>
<dbReference type="CDD" id="cd00371">
    <property type="entry name" value="HMA"/>
    <property type="match status" value="1"/>
</dbReference>
<keyword evidence="9 15" id="KW-0067">ATP-binding</keyword>
<keyword evidence="12 15" id="KW-1133">Transmembrane helix</keyword>
<keyword evidence="4 15" id="KW-1003">Cell membrane</keyword>
<dbReference type="GO" id="GO:0005886">
    <property type="term" value="C:plasma membrane"/>
    <property type="evidence" value="ECO:0007669"/>
    <property type="project" value="UniProtKB-SubCell"/>
</dbReference>
<dbReference type="Gene3D" id="3.40.1110.10">
    <property type="entry name" value="Calcium-transporting ATPase, cytoplasmic domain N"/>
    <property type="match status" value="1"/>
</dbReference>
<keyword evidence="18" id="KW-1185">Reference proteome</keyword>
<dbReference type="NCBIfam" id="TIGR01525">
    <property type="entry name" value="ATPase-IB_hvy"/>
    <property type="match status" value="1"/>
</dbReference>
<keyword evidence="13" id="KW-0406">Ion transport</keyword>
<evidence type="ECO:0000256" key="8">
    <source>
        <dbReference type="ARBA" id="ARBA00022741"/>
    </source>
</evidence>
<evidence type="ECO:0000256" key="11">
    <source>
        <dbReference type="ARBA" id="ARBA00022967"/>
    </source>
</evidence>
<evidence type="ECO:0000256" key="10">
    <source>
        <dbReference type="ARBA" id="ARBA00022842"/>
    </source>
</evidence>
<comment type="caution">
    <text evidence="17">The sequence shown here is derived from an EMBL/GenBank/DDBJ whole genome shotgun (WGS) entry which is preliminary data.</text>
</comment>
<feature type="transmembrane region" description="Helical" evidence="15">
    <location>
        <begin position="125"/>
        <end position="142"/>
    </location>
</feature>
<keyword evidence="8 15" id="KW-0547">Nucleotide-binding</keyword>
<feature type="transmembrane region" description="Helical" evidence="15">
    <location>
        <begin position="373"/>
        <end position="400"/>
    </location>
</feature>
<dbReference type="InterPro" id="IPR023299">
    <property type="entry name" value="ATPase_P-typ_cyto_dom_N"/>
</dbReference>
<dbReference type="InterPro" id="IPR006121">
    <property type="entry name" value="HMA_dom"/>
</dbReference>
<dbReference type="NCBIfam" id="TIGR01494">
    <property type="entry name" value="ATPase_P-type"/>
    <property type="match status" value="1"/>
</dbReference>
<keyword evidence="11" id="KW-1278">Translocase</keyword>
<dbReference type="Pfam" id="PF00702">
    <property type="entry name" value="Hydrolase"/>
    <property type="match status" value="1"/>
</dbReference>
<evidence type="ECO:0000256" key="2">
    <source>
        <dbReference type="ARBA" id="ARBA00006024"/>
    </source>
</evidence>
<evidence type="ECO:0000256" key="3">
    <source>
        <dbReference type="ARBA" id="ARBA00022448"/>
    </source>
</evidence>
<dbReference type="Gene3D" id="3.40.50.1000">
    <property type="entry name" value="HAD superfamily/HAD-like"/>
    <property type="match status" value="1"/>
</dbReference>
<feature type="transmembrane region" description="Helical" evidence="15">
    <location>
        <begin position="683"/>
        <end position="702"/>
    </location>
</feature>
<dbReference type="Pfam" id="PF00122">
    <property type="entry name" value="E1-E2_ATPase"/>
    <property type="match status" value="1"/>
</dbReference>
<evidence type="ECO:0000256" key="9">
    <source>
        <dbReference type="ARBA" id="ARBA00022840"/>
    </source>
</evidence>
<dbReference type="GO" id="GO:0043682">
    <property type="term" value="F:P-type divalent copper transporter activity"/>
    <property type="evidence" value="ECO:0007669"/>
    <property type="project" value="TreeGrafter"/>
</dbReference>
<sequence length="705" mass="71411">MNASAARLAPEISRTVLAVPGMHCAGCMGKVERALGAVPGVAAARANLTARTIAVDHAPEADIPALVAALAGAGFAAEPREDALEPPSATRELLAPLAVAAFACMNVMLLSVSVWSGADGSTRDLFHWLSALIGVPAILFAGQPFFRSGWGALKRGRTNMDVPISIGVMLATGLSCYETLTGGKEAWFDGTLMLLLFLLAGRALDAMMRDRARAGVAALLRQAASGAMVVGADGTLHWTAAAALVPGMLMRVAAGERLAADGAIASGLSRFDQSLLTGETAPVPAGPGQAVLAGMLNLDGPVDIIVTAAGQGTALAEIAQAMESAGQAKSAFVRIADRASRLYAPAVHTLAALSFAGWLMAGAGLHQSLVVGIAVLIITCPCALGLAVPVAQVVAAGALLKQGVMVKDGSAIERLAKVDRVLLDKTGTLTMGRPLPDAAVLAAMGEEEAAVALALASHSRHPLSQALALALAARGVRAATVENVRETAGRGVSGMWRGLAVSLGRPAQSVGTSAALAIGAGPVRVIGFADRLRPEAREALADLAALGIQASILSGDNAEAVRVTARETGLTGQAAALPADKLEAIQRLQRSGKCVLMVGDGINDGPALAAADASIAPGSASDVGRQAADFVFTGESLLALPRAVRASRRTMRVVRQNFAAAILYNAFAVPLAMAGLVTPLMAAIAMATSSLIVVGNSLRLAGAAR</sequence>
<dbReference type="InterPro" id="IPR036412">
    <property type="entry name" value="HAD-like_sf"/>
</dbReference>
<reference evidence="17 18" key="1">
    <citation type="submission" date="2015-10" db="EMBL/GenBank/DDBJ databases">
        <title>Draft genome sequence of Novosphingobium fuchskuhlense DSM 25065 isolated from a surface water sample of the southwest basin of Lake Grosse Fuchskuhle.</title>
        <authorList>
            <person name="Ruckert C."/>
            <person name="Winkler A."/>
            <person name="Glaeser J."/>
            <person name="Grossart H.-P."/>
            <person name="Kalinowski J."/>
            <person name="Glaeser S."/>
        </authorList>
    </citation>
    <scope>NUCLEOTIDE SEQUENCE [LARGE SCALE GENOMIC DNA]</scope>
    <source>
        <strain evidence="17 18">FNE08-7</strain>
    </source>
</reference>
<dbReference type="InterPro" id="IPR023298">
    <property type="entry name" value="ATPase_P-typ_TM_dom_sf"/>
</dbReference>
<dbReference type="InterPro" id="IPR018303">
    <property type="entry name" value="ATPase_P-typ_P_site"/>
</dbReference>
<dbReference type="AlphaFoldDB" id="A0A124JTS9"/>
<evidence type="ECO:0000256" key="13">
    <source>
        <dbReference type="ARBA" id="ARBA00023065"/>
    </source>
</evidence>
<dbReference type="Pfam" id="PF00403">
    <property type="entry name" value="HMA"/>
    <property type="match status" value="1"/>
</dbReference>
<dbReference type="GO" id="GO:0005507">
    <property type="term" value="F:copper ion binding"/>
    <property type="evidence" value="ECO:0007669"/>
    <property type="project" value="TreeGrafter"/>
</dbReference>
<evidence type="ECO:0000256" key="1">
    <source>
        <dbReference type="ARBA" id="ARBA00004651"/>
    </source>
</evidence>
<dbReference type="InterPro" id="IPR001757">
    <property type="entry name" value="P_typ_ATPase"/>
</dbReference>
<keyword evidence="10" id="KW-0460">Magnesium</keyword>
<protein>
    <submittedName>
        <fullName evidence="17">Nitrogen fixation protein FixI</fullName>
    </submittedName>
</protein>
<evidence type="ECO:0000256" key="15">
    <source>
        <dbReference type="RuleBase" id="RU362081"/>
    </source>
</evidence>
<dbReference type="InterPro" id="IPR027256">
    <property type="entry name" value="P-typ_ATPase_IB"/>
</dbReference>
<evidence type="ECO:0000256" key="12">
    <source>
        <dbReference type="ARBA" id="ARBA00022989"/>
    </source>
</evidence>
<dbReference type="PANTHER" id="PTHR43520:SF5">
    <property type="entry name" value="CATION-TRANSPORTING P-TYPE ATPASE-RELATED"/>
    <property type="match status" value="1"/>
</dbReference>
<dbReference type="InterPro" id="IPR059000">
    <property type="entry name" value="ATPase_P-type_domA"/>
</dbReference>
<keyword evidence="7 15" id="KW-0479">Metal-binding</keyword>
<dbReference type="GO" id="GO:0005524">
    <property type="term" value="F:ATP binding"/>
    <property type="evidence" value="ECO:0007669"/>
    <property type="project" value="UniProtKB-UniRule"/>
</dbReference>
<dbReference type="Proteomes" id="UP000058012">
    <property type="component" value="Unassembled WGS sequence"/>
</dbReference>
<comment type="subcellular location">
    <subcellularLocation>
        <location evidence="1">Cell membrane</location>
        <topology evidence="1">Multi-pass membrane protein</topology>
    </subcellularLocation>
</comment>
<feature type="transmembrane region" description="Helical" evidence="15">
    <location>
        <begin position="162"/>
        <end position="180"/>
    </location>
</feature>
<evidence type="ECO:0000313" key="18">
    <source>
        <dbReference type="Proteomes" id="UP000058012"/>
    </source>
</evidence>
<proteinExistence type="inferred from homology"/>
<dbReference type="PROSITE" id="PS50846">
    <property type="entry name" value="HMA_2"/>
    <property type="match status" value="1"/>
</dbReference>
<dbReference type="Gene3D" id="3.30.70.100">
    <property type="match status" value="1"/>
</dbReference>
<dbReference type="InterPro" id="IPR023214">
    <property type="entry name" value="HAD_sf"/>
</dbReference>
<evidence type="ECO:0000256" key="5">
    <source>
        <dbReference type="ARBA" id="ARBA00022553"/>
    </source>
</evidence>
<dbReference type="GO" id="GO:0016887">
    <property type="term" value="F:ATP hydrolysis activity"/>
    <property type="evidence" value="ECO:0007669"/>
    <property type="project" value="InterPro"/>
</dbReference>
<dbReference type="NCBIfam" id="TIGR01512">
    <property type="entry name" value="ATPase-IB2_Cd"/>
    <property type="match status" value="1"/>
</dbReference>
<keyword evidence="14 15" id="KW-0472">Membrane</keyword>
<dbReference type="GO" id="GO:0055070">
    <property type="term" value="P:copper ion homeostasis"/>
    <property type="evidence" value="ECO:0007669"/>
    <property type="project" value="TreeGrafter"/>
</dbReference>
<feature type="transmembrane region" description="Helical" evidence="15">
    <location>
        <begin position="658"/>
        <end position="677"/>
    </location>
</feature>
<dbReference type="InterPro" id="IPR008250">
    <property type="entry name" value="ATPase_P-typ_transduc_dom_A_sf"/>
</dbReference>
<dbReference type="Gene3D" id="2.70.150.10">
    <property type="entry name" value="Calcium-transporting ATPase, cytoplasmic transduction domain A"/>
    <property type="match status" value="1"/>
</dbReference>
<evidence type="ECO:0000313" key="17">
    <source>
        <dbReference type="EMBL" id="KUR70502.1"/>
    </source>
</evidence>
<dbReference type="STRING" id="1117702.AQZ52_16995"/>
<dbReference type="SUPFAM" id="SSF81665">
    <property type="entry name" value="Calcium ATPase, transmembrane domain M"/>
    <property type="match status" value="1"/>
</dbReference>
<evidence type="ECO:0000256" key="4">
    <source>
        <dbReference type="ARBA" id="ARBA00022475"/>
    </source>
</evidence>
<keyword evidence="5" id="KW-0597">Phosphoprotein</keyword>
<dbReference type="InterPro" id="IPR017969">
    <property type="entry name" value="Heavy-metal-associated_CS"/>
</dbReference>
<dbReference type="PANTHER" id="PTHR43520">
    <property type="entry name" value="ATP7, ISOFORM B"/>
    <property type="match status" value="1"/>
</dbReference>
<organism evidence="17 18">
    <name type="scientific">Novosphingobium fuchskuhlense</name>
    <dbReference type="NCBI Taxonomy" id="1117702"/>
    <lineage>
        <taxon>Bacteria</taxon>
        <taxon>Pseudomonadati</taxon>
        <taxon>Pseudomonadota</taxon>
        <taxon>Alphaproteobacteria</taxon>
        <taxon>Sphingomonadales</taxon>
        <taxon>Sphingomonadaceae</taxon>
        <taxon>Novosphingobium</taxon>
    </lineage>
</organism>
<evidence type="ECO:0000259" key="16">
    <source>
        <dbReference type="PROSITE" id="PS50846"/>
    </source>
</evidence>
<dbReference type="PRINTS" id="PR00119">
    <property type="entry name" value="CATATPASE"/>
</dbReference>
<gene>
    <name evidence="17" type="ORF">AQZ52_16995</name>
</gene>
<feature type="transmembrane region" description="Helical" evidence="15">
    <location>
        <begin position="342"/>
        <end position="361"/>
    </location>
</feature>
<dbReference type="RefSeq" id="WP_067913714.1">
    <property type="nucleotide sequence ID" value="NZ_KQ954246.1"/>
</dbReference>
<dbReference type="SUPFAM" id="SSF56784">
    <property type="entry name" value="HAD-like"/>
    <property type="match status" value="1"/>
</dbReference>
<dbReference type="Gene3D" id="1.20.1110.10">
    <property type="entry name" value="Calcium-transporting ATPase, transmembrane domain"/>
    <property type="match status" value="1"/>
</dbReference>
<feature type="transmembrane region" description="Helical" evidence="15">
    <location>
        <begin position="93"/>
        <end position="113"/>
    </location>
</feature>
<feature type="domain" description="HMA" evidence="16">
    <location>
        <begin position="13"/>
        <end position="78"/>
    </location>
</feature>
<keyword evidence="3" id="KW-0813">Transport</keyword>
<dbReference type="PRINTS" id="PR00943">
    <property type="entry name" value="CUATPASE"/>
</dbReference>
<keyword evidence="6 15" id="KW-0812">Transmembrane</keyword>
<dbReference type="SUPFAM" id="SSF81653">
    <property type="entry name" value="Calcium ATPase, transduction domain A"/>
    <property type="match status" value="1"/>
</dbReference>
<evidence type="ECO:0000256" key="7">
    <source>
        <dbReference type="ARBA" id="ARBA00022723"/>
    </source>
</evidence>
<evidence type="ECO:0000256" key="6">
    <source>
        <dbReference type="ARBA" id="ARBA00022692"/>
    </source>
</evidence>
<name>A0A124JTS9_9SPHN</name>
<dbReference type="PROSITE" id="PS00154">
    <property type="entry name" value="ATPASE_E1_E2"/>
    <property type="match status" value="1"/>
</dbReference>
<comment type="similarity">
    <text evidence="2 15">Belongs to the cation transport ATPase (P-type) (TC 3.A.3) family. Type IB subfamily.</text>
</comment>